<evidence type="ECO:0000256" key="4">
    <source>
        <dbReference type="ARBA" id="ARBA00022723"/>
    </source>
</evidence>
<name>A0AAN7W895_9PEZI</name>
<feature type="domain" description="Heme haloperoxidase family profile" evidence="9">
    <location>
        <begin position="14"/>
        <end position="239"/>
    </location>
</feature>
<keyword evidence="3" id="KW-0349">Heme</keyword>
<dbReference type="Pfam" id="PF01328">
    <property type="entry name" value="Peroxidase_2"/>
    <property type="match status" value="1"/>
</dbReference>
<evidence type="ECO:0000256" key="2">
    <source>
        <dbReference type="ARBA" id="ARBA00022559"/>
    </source>
</evidence>
<evidence type="ECO:0000256" key="5">
    <source>
        <dbReference type="ARBA" id="ARBA00023002"/>
    </source>
</evidence>
<reference evidence="10" key="1">
    <citation type="submission" date="2023-08" db="EMBL/GenBank/DDBJ databases">
        <title>Black Yeasts Isolated from many extreme environments.</title>
        <authorList>
            <person name="Coleine C."/>
            <person name="Stajich J.E."/>
            <person name="Selbmann L."/>
        </authorList>
    </citation>
    <scope>NUCLEOTIDE SEQUENCE</scope>
    <source>
        <strain evidence="10">CCFEE 5810</strain>
    </source>
</reference>
<keyword evidence="6" id="KW-0408">Iron</keyword>
<comment type="caution">
    <text evidence="10">The sequence shown here is derived from an EMBL/GenBank/DDBJ whole genome shotgun (WGS) entry which is preliminary data.</text>
</comment>
<organism evidence="10 11">
    <name type="scientific">Elasticomyces elasticus</name>
    <dbReference type="NCBI Taxonomy" id="574655"/>
    <lineage>
        <taxon>Eukaryota</taxon>
        <taxon>Fungi</taxon>
        <taxon>Dikarya</taxon>
        <taxon>Ascomycota</taxon>
        <taxon>Pezizomycotina</taxon>
        <taxon>Dothideomycetes</taxon>
        <taxon>Dothideomycetidae</taxon>
        <taxon>Mycosphaerellales</taxon>
        <taxon>Teratosphaeriaceae</taxon>
        <taxon>Elasticomyces</taxon>
    </lineage>
</organism>
<sequence>MATQTIPENHPEIDWSDWSPPGDGDVRSPCPAINALANHGVLPHNGKGITKAMAVEALTKALHIDSNIATVFSAGAVAANPDHSAHNFDLDHVDKHGYIEHDVSLSRDDVQFGDNHTFNKGIFEPLLKTYQASSTTASSEEGIKTSWATASEVRYARVKASKAKHEAEGKQWTYGLKESILSYGESALYLNLLGKDGVALLEWVRIFFEEERLPFAEGWRPPPTLNQSMMNHGFVQMIKANEHKAEEAKLVGMGTVEALETGVMSMIKGVSPSMCSVM</sequence>
<dbReference type="SUPFAM" id="SSF47571">
    <property type="entry name" value="Cloroperoxidase"/>
    <property type="match status" value="1"/>
</dbReference>
<keyword evidence="4" id="KW-0479">Metal-binding</keyword>
<comment type="cofactor">
    <cofactor evidence="1">
        <name>heme b</name>
        <dbReference type="ChEBI" id="CHEBI:60344"/>
    </cofactor>
</comment>
<evidence type="ECO:0000259" key="9">
    <source>
        <dbReference type="PROSITE" id="PS51405"/>
    </source>
</evidence>
<feature type="region of interest" description="Disordered" evidence="8">
    <location>
        <begin position="1"/>
        <end position="24"/>
    </location>
</feature>
<evidence type="ECO:0000256" key="6">
    <source>
        <dbReference type="ARBA" id="ARBA00023004"/>
    </source>
</evidence>
<dbReference type="Proteomes" id="UP001310594">
    <property type="component" value="Unassembled WGS sequence"/>
</dbReference>
<proteinExistence type="inferred from homology"/>
<dbReference type="InterPro" id="IPR036851">
    <property type="entry name" value="Chloroperoxidase-like_sf"/>
</dbReference>
<evidence type="ECO:0000256" key="7">
    <source>
        <dbReference type="ARBA" id="ARBA00025795"/>
    </source>
</evidence>
<protein>
    <recommendedName>
        <fullName evidence="9">Heme haloperoxidase family profile domain-containing protein</fullName>
    </recommendedName>
</protein>
<evidence type="ECO:0000313" key="11">
    <source>
        <dbReference type="Proteomes" id="UP001310594"/>
    </source>
</evidence>
<dbReference type="PANTHER" id="PTHR33577">
    <property type="entry name" value="STERIGMATOCYSTIN BIOSYNTHESIS PEROXIDASE STCC-RELATED"/>
    <property type="match status" value="1"/>
</dbReference>
<dbReference type="AlphaFoldDB" id="A0AAN7W895"/>
<dbReference type="InterPro" id="IPR000028">
    <property type="entry name" value="Chloroperoxidase"/>
</dbReference>
<dbReference type="EMBL" id="JAVRQU010000009">
    <property type="protein sequence ID" value="KAK5699013.1"/>
    <property type="molecule type" value="Genomic_DNA"/>
</dbReference>
<comment type="similarity">
    <text evidence="7">Belongs to the chloroperoxidase family.</text>
</comment>
<evidence type="ECO:0000256" key="3">
    <source>
        <dbReference type="ARBA" id="ARBA00022617"/>
    </source>
</evidence>
<evidence type="ECO:0000256" key="1">
    <source>
        <dbReference type="ARBA" id="ARBA00001970"/>
    </source>
</evidence>
<dbReference type="GO" id="GO:0046872">
    <property type="term" value="F:metal ion binding"/>
    <property type="evidence" value="ECO:0007669"/>
    <property type="project" value="UniProtKB-KW"/>
</dbReference>
<dbReference type="GO" id="GO:0004601">
    <property type="term" value="F:peroxidase activity"/>
    <property type="evidence" value="ECO:0007669"/>
    <property type="project" value="UniProtKB-KW"/>
</dbReference>
<keyword evidence="5" id="KW-0560">Oxidoreductase</keyword>
<gene>
    <name evidence="10" type="ORF">LTR97_006662</name>
</gene>
<accession>A0AAN7W895</accession>
<keyword evidence="2" id="KW-0575">Peroxidase</keyword>
<dbReference type="PROSITE" id="PS51405">
    <property type="entry name" value="HEME_HALOPEROXIDASE"/>
    <property type="match status" value="1"/>
</dbReference>
<dbReference type="PANTHER" id="PTHR33577:SF9">
    <property type="entry name" value="PEROXIDASE STCC"/>
    <property type="match status" value="1"/>
</dbReference>
<dbReference type="Gene3D" id="1.10.489.10">
    <property type="entry name" value="Chloroperoxidase-like"/>
    <property type="match status" value="1"/>
</dbReference>
<evidence type="ECO:0000313" key="10">
    <source>
        <dbReference type="EMBL" id="KAK5699013.1"/>
    </source>
</evidence>
<evidence type="ECO:0000256" key="8">
    <source>
        <dbReference type="SAM" id="MobiDB-lite"/>
    </source>
</evidence>